<dbReference type="EMBL" id="JAGMUU010000017">
    <property type="protein sequence ID" value="KAH7134736.1"/>
    <property type="molecule type" value="Genomic_DNA"/>
</dbReference>
<evidence type="ECO:0000313" key="2">
    <source>
        <dbReference type="Proteomes" id="UP000717696"/>
    </source>
</evidence>
<dbReference type="Proteomes" id="UP000717696">
    <property type="component" value="Unassembled WGS sequence"/>
</dbReference>
<proteinExistence type="predicted"/>
<organism evidence="1 2">
    <name type="scientific">Dactylonectria estremocensis</name>
    <dbReference type="NCBI Taxonomy" id="1079267"/>
    <lineage>
        <taxon>Eukaryota</taxon>
        <taxon>Fungi</taxon>
        <taxon>Dikarya</taxon>
        <taxon>Ascomycota</taxon>
        <taxon>Pezizomycotina</taxon>
        <taxon>Sordariomycetes</taxon>
        <taxon>Hypocreomycetidae</taxon>
        <taxon>Hypocreales</taxon>
        <taxon>Nectriaceae</taxon>
        <taxon>Dactylonectria</taxon>
    </lineage>
</organism>
<gene>
    <name evidence="1" type="ORF">B0J13DRAFT_641379</name>
</gene>
<sequence length="299" mass="34512">MDSAAQFKVVSQGDYARKIRSSHKRPPHTKSMSGCLMCKTKKVKATLDTPRRELGQPDVNVLLLSAVLLNILALSLPESETSEVSSSWVYSLREDRLGWLAMQAGLRPLILSVSGREENLKNTMDFLNRVFLGAGCGSWKLVKATHDLVGVPDNWVRVFGLDRNLEDENLVNLNDIFRVPVIVLARLRHLEPVRRHVLIHFMFLGKIKAEFRNMLFTRDERALWLLGYWLGLMRRFKGLWWCDKRVERDYQAILTWLRHLRLADRPSAEGQLWGEMMNEIELAPVSDRIQQQHALDKAM</sequence>
<dbReference type="OrthoDB" id="648861at2759"/>
<accession>A0A9P9ECQ0</accession>
<dbReference type="AlphaFoldDB" id="A0A9P9ECQ0"/>
<evidence type="ECO:0000313" key="1">
    <source>
        <dbReference type="EMBL" id="KAH7134736.1"/>
    </source>
</evidence>
<protein>
    <submittedName>
        <fullName evidence="1">Uncharacterized protein</fullName>
    </submittedName>
</protein>
<keyword evidence="2" id="KW-1185">Reference proteome</keyword>
<dbReference type="InterPro" id="IPR053157">
    <property type="entry name" value="Sterol_Uptake_Regulator"/>
</dbReference>
<comment type="caution">
    <text evidence="1">The sequence shown here is derived from an EMBL/GenBank/DDBJ whole genome shotgun (WGS) entry which is preliminary data.</text>
</comment>
<dbReference type="GO" id="GO:0001228">
    <property type="term" value="F:DNA-binding transcription activator activity, RNA polymerase II-specific"/>
    <property type="evidence" value="ECO:0007669"/>
    <property type="project" value="TreeGrafter"/>
</dbReference>
<reference evidence="1" key="1">
    <citation type="journal article" date="2021" name="Nat. Commun.">
        <title>Genetic determinants of endophytism in the Arabidopsis root mycobiome.</title>
        <authorList>
            <person name="Mesny F."/>
            <person name="Miyauchi S."/>
            <person name="Thiergart T."/>
            <person name="Pickel B."/>
            <person name="Atanasova L."/>
            <person name="Karlsson M."/>
            <person name="Huettel B."/>
            <person name="Barry K.W."/>
            <person name="Haridas S."/>
            <person name="Chen C."/>
            <person name="Bauer D."/>
            <person name="Andreopoulos W."/>
            <person name="Pangilinan J."/>
            <person name="LaButti K."/>
            <person name="Riley R."/>
            <person name="Lipzen A."/>
            <person name="Clum A."/>
            <person name="Drula E."/>
            <person name="Henrissat B."/>
            <person name="Kohler A."/>
            <person name="Grigoriev I.V."/>
            <person name="Martin F.M."/>
            <person name="Hacquard S."/>
        </authorList>
    </citation>
    <scope>NUCLEOTIDE SEQUENCE</scope>
    <source>
        <strain evidence="1">MPI-CAGE-AT-0021</strain>
    </source>
</reference>
<name>A0A9P9ECQ0_9HYPO</name>
<dbReference type="PANTHER" id="PTHR47784:SF9">
    <property type="entry name" value="ZN(II)2CYS6 TRANSCRIPTION FACTOR (EUROFUNG)"/>
    <property type="match status" value="1"/>
</dbReference>
<dbReference type="PANTHER" id="PTHR47784">
    <property type="entry name" value="STEROL UPTAKE CONTROL PROTEIN 2"/>
    <property type="match status" value="1"/>
</dbReference>